<dbReference type="Pfam" id="PF01479">
    <property type="entry name" value="S4"/>
    <property type="match status" value="1"/>
</dbReference>
<evidence type="ECO:0000259" key="7">
    <source>
        <dbReference type="SMART" id="SM00363"/>
    </source>
</evidence>
<reference evidence="9" key="1">
    <citation type="submission" date="2017-05" db="EMBL/GenBank/DDBJ databases">
        <title>Physiological properties and genetic analysis related to exopolysaccharide production of fresh-water unicellular cyanobacterium Aphanothece sacrum, Suizenji Nori, that has been cultured as a food source in Japan.</title>
        <authorList>
            <person name="Kanesaki Y."/>
            <person name="Yoshikawa S."/>
            <person name="Ohki K."/>
        </authorList>
    </citation>
    <scope>NUCLEOTIDE SEQUENCE [LARGE SCALE GENOMIC DNA]</scope>
    <source>
        <strain evidence="9">FPU1</strain>
    </source>
</reference>
<feature type="domain" description="RNA-binding S4" evidence="7">
    <location>
        <begin position="12"/>
        <end position="70"/>
    </location>
</feature>
<dbReference type="PANTHER" id="PTHR21600:SF44">
    <property type="entry name" value="RIBOSOMAL LARGE SUBUNIT PSEUDOURIDINE SYNTHASE D"/>
    <property type="match status" value="1"/>
</dbReference>
<dbReference type="PROSITE" id="PS50889">
    <property type="entry name" value="S4"/>
    <property type="match status" value="1"/>
</dbReference>
<evidence type="ECO:0000313" key="9">
    <source>
        <dbReference type="Proteomes" id="UP000287247"/>
    </source>
</evidence>
<sequence>MTINITVQDQGDRLDRWLSDNLADLSRSHLQKLIEQGNITLNNEICTNKKIKVKLGDNLQIFIPVPQQLELEPEAITLDILYEDDSLIIINKPAGLVVHPAPGHETGTLVHGLLYHCSNLAGIGGVKRPGIVHRLDKDTTGAIVVAKTDFAHQHLQAQLKSKTARREYLGVVYGVPTNKLEEAENIAQGTINLPIGRNPTDRKKMAVVPLEKGGREAMTHWQVLERLGNYSLMEFRLETGRTHQIRVHSGYIGHPIVGDPLYSSNHSIGVNLSGQALHAYQLILEHPVTGEIIQAIAPLPSELTKLLTILRQKNQLNNRQI</sequence>
<dbReference type="InterPro" id="IPR006145">
    <property type="entry name" value="PsdUridine_synth_RsuA/RluA"/>
</dbReference>
<dbReference type="Proteomes" id="UP000287247">
    <property type="component" value="Unassembled WGS sequence"/>
</dbReference>
<evidence type="ECO:0000256" key="5">
    <source>
        <dbReference type="PROSITE-ProRule" id="PRU00182"/>
    </source>
</evidence>
<dbReference type="EC" id="5.4.99.-" evidence="6"/>
<dbReference type="InterPro" id="IPR006224">
    <property type="entry name" value="PsdUridine_synth_RluA-like_CS"/>
</dbReference>
<evidence type="ECO:0000256" key="1">
    <source>
        <dbReference type="ARBA" id="ARBA00000073"/>
    </source>
</evidence>
<dbReference type="InterPro" id="IPR050188">
    <property type="entry name" value="RluA_PseudoU_synthase"/>
</dbReference>
<keyword evidence="9" id="KW-1185">Reference proteome</keyword>
<dbReference type="InterPro" id="IPR036986">
    <property type="entry name" value="S4_RNA-bd_sf"/>
</dbReference>
<evidence type="ECO:0000256" key="4">
    <source>
        <dbReference type="PIRSR" id="PIRSR606225-1"/>
    </source>
</evidence>
<comment type="similarity">
    <text evidence="2 6">Belongs to the pseudouridine synthase RluA family.</text>
</comment>
<organism evidence="8 9">
    <name type="scientific">Aphanothece sacrum FPU1</name>
    <dbReference type="NCBI Taxonomy" id="1920663"/>
    <lineage>
        <taxon>Bacteria</taxon>
        <taxon>Bacillati</taxon>
        <taxon>Cyanobacteriota</taxon>
        <taxon>Cyanophyceae</taxon>
        <taxon>Oscillatoriophycideae</taxon>
        <taxon>Chroococcales</taxon>
        <taxon>Aphanothecaceae</taxon>
        <taxon>Aphanothece</taxon>
    </lineage>
</organism>
<keyword evidence="3 6" id="KW-0413">Isomerase</keyword>
<dbReference type="PANTHER" id="PTHR21600">
    <property type="entry name" value="MITOCHONDRIAL RNA PSEUDOURIDINE SYNTHASE"/>
    <property type="match status" value="1"/>
</dbReference>
<dbReference type="CDD" id="cd02869">
    <property type="entry name" value="PseudoU_synth_RluA_like"/>
    <property type="match status" value="1"/>
</dbReference>
<dbReference type="OrthoDB" id="9807829at2"/>
<evidence type="ECO:0000256" key="6">
    <source>
        <dbReference type="RuleBase" id="RU362028"/>
    </source>
</evidence>
<dbReference type="CDD" id="cd00165">
    <property type="entry name" value="S4"/>
    <property type="match status" value="1"/>
</dbReference>
<gene>
    <name evidence="8" type="ORF">AsFPU1_2146</name>
</gene>
<dbReference type="InterPro" id="IPR020103">
    <property type="entry name" value="PsdUridine_synth_cat_dom_sf"/>
</dbReference>
<keyword evidence="5" id="KW-0694">RNA-binding</keyword>
<comment type="caution">
    <text evidence="8">The sequence shown here is derived from an EMBL/GenBank/DDBJ whole genome shotgun (WGS) entry which is preliminary data.</text>
</comment>
<dbReference type="SMART" id="SM00363">
    <property type="entry name" value="S4"/>
    <property type="match status" value="1"/>
</dbReference>
<dbReference type="EMBL" id="BDQK01000013">
    <property type="protein sequence ID" value="GBF80741.1"/>
    <property type="molecule type" value="Genomic_DNA"/>
</dbReference>
<dbReference type="InterPro" id="IPR002942">
    <property type="entry name" value="S4_RNA-bd"/>
</dbReference>
<evidence type="ECO:0000313" key="8">
    <source>
        <dbReference type="EMBL" id="GBF80741.1"/>
    </source>
</evidence>
<protein>
    <recommendedName>
        <fullName evidence="6">Pseudouridine synthase</fullName>
        <ecNumber evidence="6">5.4.99.-</ecNumber>
    </recommendedName>
</protein>
<proteinExistence type="inferred from homology"/>
<dbReference type="SUPFAM" id="SSF55174">
    <property type="entry name" value="Alpha-L RNA-binding motif"/>
    <property type="match status" value="1"/>
</dbReference>
<feature type="active site" evidence="4">
    <location>
        <position position="136"/>
    </location>
</feature>
<comment type="function">
    <text evidence="6">Responsible for synthesis of pseudouridine from uracil.</text>
</comment>
<evidence type="ECO:0000256" key="3">
    <source>
        <dbReference type="ARBA" id="ARBA00023235"/>
    </source>
</evidence>
<name>A0A401IHY7_APHSA</name>
<accession>A0A401IHY7</accession>
<dbReference type="NCBIfam" id="TIGR00005">
    <property type="entry name" value="rluA_subfam"/>
    <property type="match status" value="1"/>
</dbReference>
<dbReference type="SUPFAM" id="SSF55120">
    <property type="entry name" value="Pseudouridine synthase"/>
    <property type="match status" value="1"/>
</dbReference>
<dbReference type="Pfam" id="PF00849">
    <property type="entry name" value="PseudoU_synth_2"/>
    <property type="match status" value="1"/>
</dbReference>
<dbReference type="PROSITE" id="PS01129">
    <property type="entry name" value="PSI_RLU"/>
    <property type="match status" value="1"/>
</dbReference>
<dbReference type="GO" id="GO:0000455">
    <property type="term" value="P:enzyme-directed rRNA pseudouridine synthesis"/>
    <property type="evidence" value="ECO:0007669"/>
    <property type="project" value="TreeGrafter"/>
</dbReference>
<dbReference type="InterPro" id="IPR006225">
    <property type="entry name" value="PsdUridine_synth_RluC/D"/>
</dbReference>
<dbReference type="Gene3D" id="3.30.2350.10">
    <property type="entry name" value="Pseudouridine synthase"/>
    <property type="match status" value="1"/>
</dbReference>
<dbReference type="Gene3D" id="3.10.290.10">
    <property type="entry name" value="RNA-binding S4 domain"/>
    <property type="match status" value="1"/>
</dbReference>
<evidence type="ECO:0000256" key="2">
    <source>
        <dbReference type="ARBA" id="ARBA00010876"/>
    </source>
</evidence>
<dbReference type="GO" id="GO:0120159">
    <property type="term" value="F:rRNA pseudouridine synthase activity"/>
    <property type="evidence" value="ECO:0007669"/>
    <property type="project" value="UniProtKB-ARBA"/>
</dbReference>
<dbReference type="GO" id="GO:0003723">
    <property type="term" value="F:RNA binding"/>
    <property type="evidence" value="ECO:0007669"/>
    <property type="project" value="UniProtKB-KW"/>
</dbReference>
<comment type="catalytic activity">
    <reaction evidence="1 6">
        <text>a uridine in RNA = a pseudouridine in RNA</text>
        <dbReference type="Rhea" id="RHEA:48348"/>
        <dbReference type="Rhea" id="RHEA-COMP:12068"/>
        <dbReference type="Rhea" id="RHEA-COMP:12069"/>
        <dbReference type="ChEBI" id="CHEBI:65314"/>
        <dbReference type="ChEBI" id="CHEBI:65315"/>
    </reaction>
</comment>
<dbReference type="RefSeq" id="WP_124970429.1">
    <property type="nucleotide sequence ID" value="NZ_BDQK01000013.1"/>
</dbReference>
<dbReference type="AlphaFoldDB" id="A0A401IHY7"/>